<protein>
    <submittedName>
        <fullName evidence="2">Nuclear transport factor 2 family protein</fullName>
    </submittedName>
</protein>
<evidence type="ECO:0000313" key="2">
    <source>
        <dbReference type="EMBL" id="UTV26602.1"/>
    </source>
</evidence>
<dbReference type="Pfam" id="PF12680">
    <property type="entry name" value="SnoaL_2"/>
    <property type="match status" value="1"/>
</dbReference>
<proteinExistence type="predicted"/>
<evidence type="ECO:0000313" key="3">
    <source>
        <dbReference type="Proteomes" id="UP001057998"/>
    </source>
</evidence>
<dbReference type="EMBL" id="CP101508">
    <property type="protein sequence ID" value="UTV26602.1"/>
    <property type="molecule type" value="Genomic_DNA"/>
</dbReference>
<feature type="domain" description="SnoaL-like" evidence="1">
    <location>
        <begin position="19"/>
        <end position="121"/>
    </location>
</feature>
<evidence type="ECO:0000259" key="1">
    <source>
        <dbReference type="Pfam" id="PF12680"/>
    </source>
</evidence>
<organism evidence="2 3">
    <name type="scientific">Photobacterium atrarenae</name>
    <dbReference type="NCBI Taxonomy" id="865757"/>
    <lineage>
        <taxon>Bacteria</taxon>
        <taxon>Pseudomonadati</taxon>
        <taxon>Pseudomonadota</taxon>
        <taxon>Gammaproteobacteria</taxon>
        <taxon>Vibrionales</taxon>
        <taxon>Vibrionaceae</taxon>
        <taxon>Photobacterium</taxon>
    </lineage>
</organism>
<dbReference type="Gene3D" id="3.10.450.50">
    <property type="match status" value="1"/>
</dbReference>
<dbReference type="SUPFAM" id="SSF54427">
    <property type="entry name" value="NTF2-like"/>
    <property type="match status" value="1"/>
</dbReference>
<dbReference type="InterPro" id="IPR032710">
    <property type="entry name" value="NTF2-like_dom_sf"/>
</dbReference>
<keyword evidence="3" id="KW-1185">Reference proteome</keyword>
<dbReference type="RefSeq" id="WP_255387812.1">
    <property type="nucleotide sequence ID" value="NZ_CP101508.1"/>
</dbReference>
<sequence length="140" mass="15632">MSAQMDEMVRDEVSVAFLQAFSEAWNNHDIDALMTFMTDDCTFHTAAGPGLQGSSFTGRDAVRESFQQVWKTFPDAAWLNGEHFVCGNRAVSESTFCATKPDGSRIEARMVDVFTLKDGKIQVKNAFRKDRPAQVTGENR</sequence>
<reference evidence="2" key="1">
    <citation type="submission" date="2022-07" db="EMBL/GenBank/DDBJ databases">
        <title>Genome sequencing of Photobacterium atrarenae GJH2-4.</title>
        <authorList>
            <person name="Park S.-J."/>
        </authorList>
    </citation>
    <scope>NUCLEOTIDE SEQUENCE</scope>
    <source>
        <strain evidence="2">GJH2-4</strain>
    </source>
</reference>
<dbReference type="Proteomes" id="UP001057998">
    <property type="component" value="Chromosome 1"/>
</dbReference>
<name>A0ABY5GBN6_9GAMM</name>
<accession>A0ABY5GBN6</accession>
<gene>
    <name evidence="2" type="ORF">NNL38_09505</name>
</gene>
<dbReference type="InterPro" id="IPR037401">
    <property type="entry name" value="SnoaL-like"/>
</dbReference>